<evidence type="ECO:0000256" key="2">
    <source>
        <dbReference type="SAM" id="Phobius"/>
    </source>
</evidence>
<feature type="transmembrane region" description="Helical" evidence="2">
    <location>
        <begin position="215"/>
        <end position="245"/>
    </location>
</feature>
<evidence type="ECO:0000256" key="1">
    <source>
        <dbReference type="SAM" id="MobiDB-lite"/>
    </source>
</evidence>
<dbReference type="RefSeq" id="WP_121369727.1">
    <property type="nucleotide sequence ID" value="NZ_RBKS01000001.1"/>
</dbReference>
<feature type="region of interest" description="Disordered" evidence="1">
    <location>
        <begin position="1"/>
        <end position="38"/>
    </location>
</feature>
<keyword evidence="2" id="KW-1133">Transmembrane helix</keyword>
<name>A0A495IIC6_9MICO</name>
<feature type="domain" description="DUF1206" evidence="3">
    <location>
        <begin position="222"/>
        <end position="291"/>
    </location>
</feature>
<feature type="compositionally biased region" description="Basic and acidic residues" evidence="1">
    <location>
        <begin position="14"/>
        <end position="38"/>
    </location>
</feature>
<feature type="transmembrane region" description="Helical" evidence="2">
    <location>
        <begin position="49"/>
        <end position="69"/>
    </location>
</feature>
<reference evidence="4 5" key="1">
    <citation type="submission" date="2018-10" db="EMBL/GenBank/DDBJ databases">
        <title>Sequencing the genomes of 1000 actinobacteria strains.</title>
        <authorList>
            <person name="Klenk H.-P."/>
        </authorList>
    </citation>
    <scope>NUCLEOTIDE SEQUENCE [LARGE SCALE GENOMIC DNA]</scope>
    <source>
        <strain evidence="4 5">DSM 17894</strain>
    </source>
</reference>
<sequence length="294" mass="30177">MTTPSSGRASARRASADAAERAGDAASDAAERAGDATTRRPFRAAARSGFAVNGLLHVLIGILAIRIATGNGASGQADQSGALRQIASVPAGVVVLWVLVVGLVALAGWHVVQIVHSRDQELDHPFWHRVTLASKAVVFLAIGVTAFTFARGGSTDSTKSSKTLSARILAAPGGELLLIVIGLAIVGVGVYFVVRGVTAKFRKELDLPGGTIGSAVTVLGFVGFIAKGVALAVVGILFVIAAWTFDPQKATGLDGALQSLAGLPFGRVILFLVGAGVVCYGLYLGARARWGKLE</sequence>
<dbReference type="Proteomes" id="UP000280008">
    <property type="component" value="Unassembled WGS sequence"/>
</dbReference>
<keyword evidence="5" id="KW-1185">Reference proteome</keyword>
<protein>
    <submittedName>
        <fullName evidence="4">Uncharacterized protein DUF1206</fullName>
    </submittedName>
</protein>
<feature type="compositionally biased region" description="Low complexity" evidence="1">
    <location>
        <begin position="1"/>
        <end position="13"/>
    </location>
</feature>
<dbReference type="AlphaFoldDB" id="A0A495IIC6"/>
<keyword evidence="2" id="KW-0472">Membrane</keyword>
<dbReference type="InterPro" id="IPR009597">
    <property type="entry name" value="DUF1206"/>
</dbReference>
<keyword evidence="2" id="KW-0812">Transmembrane</keyword>
<accession>A0A495IIC6</accession>
<comment type="caution">
    <text evidence="4">The sequence shown here is derived from an EMBL/GenBank/DDBJ whole genome shotgun (WGS) entry which is preliminary data.</text>
</comment>
<evidence type="ECO:0000313" key="5">
    <source>
        <dbReference type="Proteomes" id="UP000280008"/>
    </source>
</evidence>
<proteinExistence type="predicted"/>
<organism evidence="4 5">
    <name type="scientific">Frondihabitans australicus</name>
    <dbReference type="NCBI Taxonomy" id="386892"/>
    <lineage>
        <taxon>Bacteria</taxon>
        <taxon>Bacillati</taxon>
        <taxon>Actinomycetota</taxon>
        <taxon>Actinomycetes</taxon>
        <taxon>Micrococcales</taxon>
        <taxon>Microbacteriaceae</taxon>
        <taxon>Frondihabitans</taxon>
    </lineage>
</organism>
<evidence type="ECO:0000313" key="4">
    <source>
        <dbReference type="EMBL" id="RKR74865.1"/>
    </source>
</evidence>
<feature type="domain" description="DUF1206" evidence="3">
    <location>
        <begin position="49"/>
        <end position="113"/>
    </location>
</feature>
<dbReference type="EMBL" id="RBKS01000001">
    <property type="protein sequence ID" value="RKR74865.1"/>
    <property type="molecule type" value="Genomic_DNA"/>
</dbReference>
<feature type="domain" description="DUF1206" evidence="3">
    <location>
        <begin position="132"/>
        <end position="198"/>
    </location>
</feature>
<feature type="transmembrane region" description="Helical" evidence="2">
    <location>
        <begin position="132"/>
        <end position="150"/>
    </location>
</feature>
<dbReference type="OrthoDB" id="4552598at2"/>
<gene>
    <name evidence="4" type="ORF">C8E83_1998</name>
</gene>
<feature type="transmembrane region" description="Helical" evidence="2">
    <location>
        <begin position="170"/>
        <end position="194"/>
    </location>
</feature>
<dbReference type="Pfam" id="PF06724">
    <property type="entry name" value="DUF1206"/>
    <property type="match status" value="3"/>
</dbReference>
<feature type="transmembrane region" description="Helical" evidence="2">
    <location>
        <begin position="265"/>
        <end position="286"/>
    </location>
</feature>
<feature type="transmembrane region" description="Helical" evidence="2">
    <location>
        <begin position="89"/>
        <end position="112"/>
    </location>
</feature>
<evidence type="ECO:0000259" key="3">
    <source>
        <dbReference type="Pfam" id="PF06724"/>
    </source>
</evidence>